<feature type="compositionally biased region" description="Acidic residues" evidence="1">
    <location>
        <begin position="542"/>
        <end position="551"/>
    </location>
</feature>
<accession>A0A835GSG7</accession>
<sequence length="593" mass="67018">SPHIEPAWLLVFGRVKIGLTHKWREIVDHRLHQEQAYQRGVFSIFYSVGSKPLAIWDTFIRDGYISKLLDEDLKSTVLEIGGTNVSTTYMVCPKGNAVLGICMPFLIMIVKNLKKYFSFEVTILDETGTRRRFRVSNFQSQTQILPLCTVMPIGLSEGWNQIQFNLAEFTRRAYKKQFVEVQKLKINANIRLRRIYFAERLIPEDQLPAEYKLFFPVKYSMQVIKAASRVPVNEDKSSQMVEIEADQPDRVNAATIMPGLSEQLSHVAEDKSEYNLKLSTVSTKASTEDTRTIEIIINEEVDDQTTVTHNEGVESGDTGDVLTDVIEINEPEHCGANPLAIWDMEVQNGHIKRLTDNEVNSIVLEIVSTNVATTYITCPKNNQILGIKLPFLVMIVKNLKRYFSFEITILDDKNMRRRFRISNFQSTTKIKPFCTSMPIGLAGGWNQIQFNLADFTRRAYGTQFIETLRVQVHANARLRLKSATETPENVEVAKSAAALETEAPVEEAAPTEDVKEAAESAAEETEATEPAEEAVVTQDAEGTAEPETEEPEINKIKEDYILFCSLPATLMPCAIHKQTEAKRTVRCVGFALY</sequence>
<dbReference type="Pfam" id="PF05018">
    <property type="entry name" value="CFA20_dom"/>
    <property type="match status" value="2"/>
</dbReference>
<dbReference type="InterPro" id="IPR007714">
    <property type="entry name" value="CFA20_dom"/>
</dbReference>
<dbReference type="PANTHER" id="PTHR12458">
    <property type="entry name" value="ORF PROTEIN"/>
    <property type="match status" value="1"/>
</dbReference>
<protein>
    <recommendedName>
        <fullName evidence="2">CFA20 domain-containing protein</fullName>
    </recommendedName>
</protein>
<dbReference type="EMBL" id="JACKWZ010000001">
    <property type="protein sequence ID" value="KAF9424910.1"/>
    <property type="molecule type" value="Genomic_DNA"/>
</dbReference>
<organism evidence="3 4">
    <name type="scientific">Spodoptera exigua</name>
    <name type="common">Beet armyworm</name>
    <name type="synonym">Noctua fulgens</name>
    <dbReference type="NCBI Taxonomy" id="7107"/>
    <lineage>
        <taxon>Eukaryota</taxon>
        <taxon>Metazoa</taxon>
        <taxon>Ecdysozoa</taxon>
        <taxon>Arthropoda</taxon>
        <taxon>Hexapoda</taxon>
        <taxon>Insecta</taxon>
        <taxon>Pterygota</taxon>
        <taxon>Neoptera</taxon>
        <taxon>Endopterygota</taxon>
        <taxon>Lepidoptera</taxon>
        <taxon>Glossata</taxon>
        <taxon>Ditrysia</taxon>
        <taxon>Noctuoidea</taxon>
        <taxon>Noctuidae</taxon>
        <taxon>Amphipyrinae</taxon>
        <taxon>Spodoptera</taxon>
    </lineage>
</organism>
<feature type="compositionally biased region" description="Low complexity" evidence="1">
    <location>
        <begin position="497"/>
        <end position="508"/>
    </location>
</feature>
<proteinExistence type="predicted"/>
<evidence type="ECO:0000313" key="4">
    <source>
        <dbReference type="Proteomes" id="UP000648187"/>
    </source>
</evidence>
<dbReference type="AlphaFoldDB" id="A0A835GSG7"/>
<feature type="non-terminal residue" evidence="3">
    <location>
        <position position="593"/>
    </location>
</feature>
<feature type="compositionally biased region" description="Acidic residues" evidence="1">
    <location>
        <begin position="521"/>
        <end position="532"/>
    </location>
</feature>
<comment type="caution">
    <text evidence="3">The sequence shown here is derived from an EMBL/GenBank/DDBJ whole genome shotgun (WGS) entry which is preliminary data.</text>
</comment>
<keyword evidence="4" id="KW-1185">Reference proteome</keyword>
<evidence type="ECO:0000256" key="1">
    <source>
        <dbReference type="SAM" id="MobiDB-lite"/>
    </source>
</evidence>
<name>A0A835GSG7_SPOEX</name>
<feature type="domain" description="CFA20" evidence="2">
    <location>
        <begin position="34"/>
        <end position="214"/>
    </location>
</feature>
<dbReference type="InterPro" id="IPR040441">
    <property type="entry name" value="CFA20/CFAP20DC"/>
</dbReference>
<gene>
    <name evidence="3" type="ORF">HW555_000211</name>
</gene>
<evidence type="ECO:0000313" key="3">
    <source>
        <dbReference type="EMBL" id="KAF9424910.1"/>
    </source>
</evidence>
<evidence type="ECO:0000259" key="2">
    <source>
        <dbReference type="Pfam" id="PF05018"/>
    </source>
</evidence>
<dbReference type="Proteomes" id="UP000648187">
    <property type="component" value="Unassembled WGS sequence"/>
</dbReference>
<reference evidence="3" key="1">
    <citation type="submission" date="2020-08" db="EMBL/GenBank/DDBJ databases">
        <title>Spodoptera exigua strain:BAW_Kor-Di-RS1 Genome sequencing and assembly.</title>
        <authorList>
            <person name="Kim J."/>
            <person name="Nam H.Y."/>
            <person name="Kwon M."/>
            <person name="Choi J.H."/>
            <person name="Cho S.R."/>
            <person name="Kim G.-H."/>
        </authorList>
    </citation>
    <scope>NUCLEOTIDE SEQUENCE</scope>
    <source>
        <strain evidence="3">BAW_Kor-Di-RS1</strain>
        <tissue evidence="3">Whole-body</tissue>
    </source>
</reference>
<feature type="domain" description="CFA20" evidence="2">
    <location>
        <begin position="333"/>
        <end position="479"/>
    </location>
</feature>
<feature type="region of interest" description="Disordered" evidence="1">
    <location>
        <begin position="497"/>
        <end position="552"/>
    </location>
</feature>